<dbReference type="SUPFAM" id="SSF48452">
    <property type="entry name" value="TPR-like"/>
    <property type="match status" value="1"/>
</dbReference>
<feature type="compositionally biased region" description="Low complexity" evidence="3">
    <location>
        <begin position="1027"/>
        <end position="1039"/>
    </location>
</feature>
<proteinExistence type="inferred from homology"/>
<comment type="caution">
    <text evidence="6">The sequence shown here is derived from an EMBL/GenBank/DDBJ whole genome shotgun (WGS) entry which is preliminary data.</text>
</comment>
<dbReference type="EMBL" id="JACSPN010000018">
    <property type="protein sequence ID" value="MBE7701371.1"/>
    <property type="molecule type" value="Genomic_DNA"/>
</dbReference>
<feature type="region of interest" description="Disordered" evidence="3">
    <location>
        <begin position="1226"/>
        <end position="1247"/>
    </location>
</feature>
<dbReference type="SUPFAM" id="SSF46894">
    <property type="entry name" value="C-terminal effector domain of the bipartite response regulators"/>
    <property type="match status" value="1"/>
</dbReference>
<keyword evidence="2" id="KW-0238">DNA-binding</keyword>
<protein>
    <submittedName>
        <fullName evidence="6">Winged helix-turn-helix domain-containing protein</fullName>
    </submittedName>
</protein>
<dbReference type="CDD" id="cd15831">
    <property type="entry name" value="BTAD"/>
    <property type="match status" value="1"/>
</dbReference>
<evidence type="ECO:0000259" key="4">
    <source>
        <dbReference type="SMART" id="SM00862"/>
    </source>
</evidence>
<feature type="domain" description="Bacterial transcriptional activator" evidence="5">
    <location>
        <begin position="99"/>
        <end position="245"/>
    </location>
</feature>
<dbReference type="GO" id="GO:0003677">
    <property type="term" value="F:DNA binding"/>
    <property type="evidence" value="ECO:0007669"/>
    <property type="project" value="UniProtKB-KW"/>
</dbReference>
<dbReference type="SMART" id="SM00862">
    <property type="entry name" value="Trans_reg_C"/>
    <property type="match status" value="1"/>
</dbReference>
<dbReference type="Gene3D" id="1.10.10.10">
    <property type="entry name" value="Winged helix-like DNA-binding domain superfamily/Winged helix DNA-binding domain"/>
    <property type="match status" value="1"/>
</dbReference>
<evidence type="ECO:0000259" key="5">
    <source>
        <dbReference type="SMART" id="SM01043"/>
    </source>
</evidence>
<evidence type="ECO:0000256" key="1">
    <source>
        <dbReference type="ARBA" id="ARBA00005820"/>
    </source>
</evidence>
<dbReference type="InterPro" id="IPR001867">
    <property type="entry name" value="OmpR/PhoB-type_DNA-bd"/>
</dbReference>
<dbReference type="InterPro" id="IPR011990">
    <property type="entry name" value="TPR-like_helical_dom_sf"/>
</dbReference>
<dbReference type="Pfam" id="PF03704">
    <property type="entry name" value="BTAD"/>
    <property type="match status" value="1"/>
</dbReference>
<dbReference type="PANTHER" id="PTHR47691:SF3">
    <property type="entry name" value="HTH-TYPE TRANSCRIPTIONAL REGULATOR RV0890C-RELATED"/>
    <property type="match status" value="1"/>
</dbReference>
<dbReference type="InterPro" id="IPR016032">
    <property type="entry name" value="Sig_transdc_resp-reg_C-effctor"/>
</dbReference>
<feature type="domain" description="OmpR/PhoB-type" evidence="4">
    <location>
        <begin position="23"/>
        <end position="95"/>
    </location>
</feature>
<keyword evidence="7" id="KW-1185">Reference proteome</keyword>
<dbReference type="PRINTS" id="PR00364">
    <property type="entry name" value="DISEASERSIST"/>
</dbReference>
<dbReference type="AlphaFoldDB" id="A0A9D5UC81"/>
<reference evidence="6 7" key="1">
    <citation type="submission" date="2020-08" db="EMBL/GenBank/DDBJ databases">
        <title>A Genomic Blueprint of the Chicken Gut Microbiome.</title>
        <authorList>
            <person name="Gilroy R."/>
            <person name="Ravi A."/>
            <person name="Getino M."/>
            <person name="Pursley I."/>
            <person name="Horton D.L."/>
            <person name="Alikhan N.-F."/>
            <person name="Baker D."/>
            <person name="Gharbi K."/>
            <person name="Hall N."/>
            <person name="Watson M."/>
            <person name="Adriaenssens E.M."/>
            <person name="Foster-Nyarko E."/>
            <person name="Jarju S."/>
            <person name="Secka A."/>
            <person name="Antonio M."/>
            <person name="Oren A."/>
            <person name="Chaudhuri R."/>
            <person name="La Ragione R.M."/>
            <person name="Hildebrand F."/>
            <person name="Pallen M.J."/>
        </authorList>
    </citation>
    <scope>NUCLEOTIDE SEQUENCE [LARGE SCALE GENOMIC DNA]</scope>
    <source>
        <strain evidence="6 7">Sa1BUA8</strain>
    </source>
</reference>
<dbReference type="GO" id="GO:0000160">
    <property type="term" value="P:phosphorelay signal transduction system"/>
    <property type="evidence" value="ECO:0007669"/>
    <property type="project" value="InterPro"/>
</dbReference>
<organism evidence="6 7">
    <name type="scientific">Oerskovia douganii</name>
    <dbReference type="NCBI Taxonomy" id="2762210"/>
    <lineage>
        <taxon>Bacteria</taxon>
        <taxon>Bacillati</taxon>
        <taxon>Actinomycetota</taxon>
        <taxon>Actinomycetes</taxon>
        <taxon>Micrococcales</taxon>
        <taxon>Cellulomonadaceae</taxon>
        <taxon>Oerskovia</taxon>
    </lineage>
</organism>
<evidence type="ECO:0000256" key="3">
    <source>
        <dbReference type="SAM" id="MobiDB-lite"/>
    </source>
</evidence>
<feature type="compositionally biased region" description="Low complexity" evidence="3">
    <location>
        <begin position="1006"/>
        <end position="1020"/>
    </location>
</feature>
<feature type="region of interest" description="Disordered" evidence="3">
    <location>
        <begin position="999"/>
        <end position="1067"/>
    </location>
</feature>
<dbReference type="Gene3D" id="1.25.40.10">
    <property type="entry name" value="Tetratricopeptide repeat domain"/>
    <property type="match status" value="2"/>
</dbReference>
<dbReference type="InterPro" id="IPR036388">
    <property type="entry name" value="WH-like_DNA-bd_sf"/>
</dbReference>
<dbReference type="Gene3D" id="3.40.50.300">
    <property type="entry name" value="P-loop containing nucleotide triphosphate hydrolases"/>
    <property type="match status" value="1"/>
</dbReference>
<name>A0A9D5UC81_9CELL</name>
<feature type="region of interest" description="Disordered" evidence="3">
    <location>
        <begin position="1087"/>
        <end position="1121"/>
    </location>
</feature>
<feature type="compositionally biased region" description="Basic and acidic residues" evidence="3">
    <location>
        <begin position="1101"/>
        <end position="1121"/>
    </location>
</feature>
<dbReference type="SMART" id="SM01043">
    <property type="entry name" value="BTAD"/>
    <property type="match status" value="1"/>
</dbReference>
<comment type="similarity">
    <text evidence="1">Belongs to the AfsR/DnrI/RedD regulatory family.</text>
</comment>
<dbReference type="Proteomes" id="UP000822993">
    <property type="component" value="Unassembled WGS sequence"/>
</dbReference>
<dbReference type="SUPFAM" id="SSF52540">
    <property type="entry name" value="P-loop containing nucleoside triphosphate hydrolases"/>
    <property type="match status" value="1"/>
</dbReference>
<evidence type="ECO:0000313" key="7">
    <source>
        <dbReference type="Proteomes" id="UP000822993"/>
    </source>
</evidence>
<dbReference type="InterPro" id="IPR027417">
    <property type="entry name" value="P-loop_NTPase"/>
</dbReference>
<sequence>MSSSVPPHRALVLGPVTVDGRDGSPVTPPSARARTLVAALVLAHGRAVSTASLVDDLWPDDRPADPRAALQSLVSRTRAVLAEGILVSGPGGYSLGARSDLDEVHELERAAAGALAAGDPTGAVDAARSALARWRGEPGEDLPEGSAVRDELAAQSERRRTAAERVLVEALLAAGDHQAAVEWAERLVERAPLDEDAHLALLRAYAGSGRPSDALRTFGALRTRLADELGADPRADLIALNARILQCAGTPSARAPRRGTALGLRAAPNALVGRETDVVAILGLLARSRLVTVLGPGGMGKTRVVQEVARRASATTPLVAVVELASVRTGEDIGLALTSALEIRDTRGLRLGDQVARAEAHELVAERLGETETLLVLDNCEHVVDEAARWAADLLAAVPGLTILTTSRSPLLVAGEQVHPLEPLATTGTGTEGPGPAVELFRARALAARPGADLPDDVLGRLCTHLDGLPLAIELAAARVRTLSVQEIERRLDARFALLTTGDRSAPARHRTLHAVIDWSWNLLTAPQQELLRRLSLLPDGFGVQTAQAASAVGLDDVEALVNQSLLTVTDEPLCRTARYRMLETVREFGALALDEAGERETAQEATYRWAVDLARREVARLEGPTQVPAMLALRVEQENLVHVLRTALAADRADVVLPVFHALGLHWSLRGAHTEVVGLGRDVLRVVAGWQGRLVRGAPDAPVEELTREAGIVLFLLTAATPNGDPATGVRAAARLRRLHRDADIGSRAAAFTDLLADAGDPLGMGPRLAELHTSDDPFVALVAHLLSAQLLENAGRLDEAVAQVTVAHGFATRARDTWGAATSALFLAQLASEQGDAARALEWVATAREGLGRLHADEDLRQLDWLEATNLVLVGRVAEAEPLFTSLVETDDDPVPPGIGGSAHELRSIGHAGLAEIAVARGDHARALSELEAANAAVGSGSARRSPWYTMFAAGWLSTMLLPAPGTTGPWVPDPLPSPGRSASPVSCGCGWSPVTAPRPPWSTTPSSGRPRSPSGRTCGRRRASTGSTTGSPSSSSDAAWGPARTRPRSACPSTSPGRAPCTATRTWTRCATPSGGWGTTTCPAGSWRSCGPARGPGPRHDARAVPRRDPPGHRPSERDAQALRMYARTVSGAKTATMTAAPTSEITASAPITPSFVSSRTAVTRCETGLTLTKPWSQPGMVSGCTNAFDRNVSGNRTIIEIPWTLAAVRAITPKNAKIQLTAHEHTITSRAARTTDPRPPAGR</sequence>
<dbReference type="PANTHER" id="PTHR47691">
    <property type="entry name" value="REGULATOR-RELATED"/>
    <property type="match status" value="1"/>
</dbReference>
<gene>
    <name evidence="6" type="ORF">H9623_13815</name>
</gene>
<evidence type="ECO:0000313" key="6">
    <source>
        <dbReference type="EMBL" id="MBE7701371.1"/>
    </source>
</evidence>
<dbReference type="GO" id="GO:0006355">
    <property type="term" value="P:regulation of DNA-templated transcription"/>
    <property type="evidence" value="ECO:0007669"/>
    <property type="project" value="InterPro"/>
</dbReference>
<evidence type="ECO:0000256" key="2">
    <source>
        <dbReference type="ARBA" id="ARBA00023125"/>
    </source>
</evidence>
<accession>A0A9D5UC81</accession>
<dbReference type="InterPro" id="IPR005158">
    <property type="entry name" value="BTAD"/>
</dbReference>